<dbReference type="Pfam" id="PF13088">
    <property type="entry name" value="BNR_2"/>
    <property type="match status" value="1"/>
</dbReference>
<evidence type="ECO:0000256" key="2">
    <source>
        <dbReference type="ARBA" id="ARBA00009348"/>
    </source>
</evidence>
<dbReference type="OrthoDB" id="7294637at2"/>
<gene>
    <name evidence="8" type="ORF">C7T94_14680</name>
</gene>
<keyword evidence="4" id="KW-0677">Repeat</keyword>
<dbReference type="SUPFAM" id="SSF50939">
    <property type="entry name" value="Sialidases"/>
    <property type="match status" value="1"/>
</dbReference>
<feature type="domain" description="Sialidase N-terminal" evidence="7">
    <location>
        <begin position="36"/>
        <end position="150"/>
    </location>
</feature>
<dbReference type="EMBL" id="PYLS01000006">
    <property type="protein sequence ID" value="PST82057.1"/>
    <property type="molecule type" value="Genomic_DNA"/>
</dbReference>
<dbReference type="InterPro" id="IPR026856">
    <property type="entry name" value="Sialidase_fam"/>
</dbReference>
<dbReference type="GO" id="GO:0009313">
    <property type="term" value="P:oligosaccharide catabolic process"/>
    <property type="evidence" value="ECO:0007669"/>
    <property type="project" value="TreeGrafter"/>
</dbReference>
<keyword evidence="5" id="KW-0732">Signal</keyword>
<organism evidence="8 9">
    <name type="scientific">Pedobacter yulinensis</name>
    <dbReference type="NCBI Taxonomy" id="2126353"/>
    <lineage>
        <taxon>Bacteria</taxon>
        <taxon>Pseudomonadati</taxon>
        <taxon>Bacteroidota</taxon>
        <taxon>Sphingobacteriia</taxon>
        <taxon>Sphingobacteriales</taxon>
        <taxon>Sphingobacteriaceae</taxon>
        <taxon>Pedobacter</taxon>
    </lineage>
</organism>
<dbReference type="CDD" id="cd15482">
    <property type="entry name" value="Sialidase_non-viral"/>
    <property type="match status" value="1"/>
</dbReference>
<keyword evidence="8" id="KW-0378">Hydrolase</keyword>
<evidence type="ECO:0000256" key="4">
    <source>
        <dbReference type="ARBA" id="ARBA00022737"/>
    </source>
</evidence>
<dbReference type="Proteomes" id="UP000240912">
    <property type="component" value="Unassembled WGS sequence"/>
</dbReference>
<evidence type="ECO:0000256" key="5">
    <source>
        <dbReference type="SAM" id="SignalP"/>
    </source>
</evidence>
<keyword evidence="9" id="KW-1185">Reference proteome</keyword>
<evidence type="ECO:0000259" key="7">
    <source>
        <dbReference type="Pfam" id="PF14873"/>
    </source>
</evidence>
<dbReference type="PANTHER" id="PTHR10628:SF30">
    <property type="entry name" value="EXO-ALPHA-SIALIDASE"/>
    <property type="match status" value="1"/>
</dbReference>
<dbReference type="EC" id="3.2.1.18" evidence="3"/>
<evidence type="ECO:0000313" key="8">
    <source>
        <dbReference type="EMBL" id="PST82057.1"/>
    </source>
</evidence>
<dbReference type="InterPro" id="IPR011040">
    <property type="entry name" value="Sialidase"/>
</dbReference>
<feature type="signal peptide" evidence="5">
    <location>
        <begin position="1"/>
        <end position="23"/>
    </location>
</feature>
<comment type="catalytic activity">
    <reaction evidence="1">
        <text>Hydrolysis of alpha-(2-&gt;3)-, alpha-(2-&gt;6)-, alpha-(2-&gt;8)- glycosidic linkages of terminal sialic acid residues in oligosaccharides, glycoproteins, glycolipids, colominic acid and synthetic substrates.</text>
        <dbReference type="EC" id="3.2.1.18"/>
    </reaction>
</comment>
<dbReference type="GO" id="GO:0005737">
    <property type="term" value="C:cytoplasm"/>
    <property type="evidence" value="ECO:0007669"/>
    <property type="project" value="TreeGrafter"/>
</dbReference>
<feature type="domain" description="Sialidase" evidence="6">
    <location>
        <begin position="214"/>
        <end position="492"/>
    </location>
</feature>
<dbReference type="InterPro" id="IPR036278">
    <property type="entry name" value="Sialidase_sf"/>
</dbReference>
<dbReference type="GO" id="GO:0006689">
    <property type="term" value="P:ganglioside catabolic process"/>
    <property type="evidence" value="ECO:0007669"/>
    <property type="project" value="TreeGrafter"/>
</dbReference>
<accession>A0A2T3HHZ5</accession>
<dbReference type="InterPro" id="IPR008377">
    <property type="entry name" value="Sialidase_trypan"/>
</dbReference>
<name>A0A2T3HHZ5_9SPHI</name>
<evidence type="ECO:0000256" key="1">
    <source>
        <dbReference type="ARBA" id="ARBA00000427"/>
    </source>
</evidence>
<dbReference type="Pfam" id="PF14873">
    <property type="entry name" value="BNR_assoc_N"/>
    <property type="match status" value="1"/>
</dbReference>
<dbReference type="GO" id="GO:0004308">
    <property type="term" value="F:exo-alpha-sialidase activity"/>
    <property type="evidence" value="ECO:0007669"/>
    <property type="project" value="UniProtKB-EC"/>
</dbReference>
<sequence length="523" mass="56405">MKKTRILSGFLALIAMVATVGCAARLQSGAGTGAAITARPTVNPIFKRMDRNPYLNLEIDGAQVQDIRQLEGQILAGGSGLVAKVELYQGDFLQPEAGKLVGSTAPAGAKFRIPVQASAGNGKSTFWLSVVLRDDADIDRRLTIRADRVTDASGKTHAIAQQQVSPRYLGFALRKPTEEQVHTYRIPGMVTTDRGTLITVYDIRYDHSGDLPANIDVGMSRSTDGGKTWEGMKNIMDMGGPRDNSGCGDPSVLFDPATKTIWVAALWSKGNRSIAGSGPGLTPDETGQFLITKSTDDGLTWSKPYSITNQVKNPEWRLFFPGPGNGIAMADGKLVFPAQYWDAAKMPHSTLIYSADHGQTWKAGVGAKSNTTEAQLVENQPGTIMLNMRDNRGKFRSVATTTDLGQTWTEHATSRSALPDPVCMASLIKAPVQLKGGTREVLFFSNLNTSTGPRAHTTVKASLDLGESWTAENSLYLDERRSYGYSCLSQIDGQTLGLLYEGVGSLLFVRIPVKDVVKQSAGK</sequence>
<feature type="chain" id="PRO_5015759990" description="exo-alpha-sialidase" evidence="5">
    <location>
        <begin position="24"/>
        <end position="523"/>
    </location>
</feature>
<proteinExistence type="inferred from homology"/>
<dbReference type="Gene3D" id="2.120.10.10">
    <property type="match status" value="1"/>
</dbReference>
<comment type="caution">
    <text evidence="8">The sequence shown here is derived from an EMBL/GenBank/DDBJ whole genome shotgun (WGS) entry which is preliminary data.</text>
</comment>
<dbReference type="AlphaFoldDB" id="A0A2T3HHZ5"/>
<dbReference type="RefSeq" id="WP_107216179.1">
    <property type="nucleotide sequence ID" value="NZ_KZ686270.1"/>
</dbReference>
<dbReference type="PROSITE" id="PS51257">
    <property type="entry name" value="PROKAR_LIPOPROTEIN"/>
    <property type="match status" value="1"/>
</dbReference>
<dbReference type="PRINTS" id="PR01803">
    <property type="entry name" value="TCSIALIDASE"/>
</dbReference>
<evidence type="ECO:0000313" key="9">
    <source>
        <dbReference type="Proteomes" id="UP000240912"/>
    </source>
</evidence>
<comment type="similarity">
    <text evidence="2">Belongs to the glycosyl hydrolase 33 family.</text>
</comment>
<evidence type="ECO:0000256" key="3">
    <source>
        <dbReference type="ARBA" id="ARBA00012733"/>
    </source>
</evidence>
<dbReference type="PANTHER" id="PTHR10628">
    <property type="entry name" value="SIALIDASE"/>
    <property type="match status" value="1"/>
</dbReference>
<reference evidence="8 9" key="1">
    <citation type="submission" date="2018-03" db="EMBL/GenBank/DDBJ databases">
        <authorList>
            <person name="Keele B.F."/>
        </authorList>
    </citation>
    <scope>NUCLEOTIDE SEQUENCE [LARGE SCALE GENOMIC DNA]</scope>
    <source>
        <strain evidence="8 9">YL28-9</strain>
    </source>
</reference>
<evidence type="ECO:0000259" key="6">
    <source>
        <dbReference type="Pfam" id="PF13088"/>
    </source>
</evidence>
<protein>
    <recommendedName>
        <fullName evidence="3">exo-alpha-sialidase</fullName>
        <ecNumber evidence="3">3.2.1.18</ecNumber>
    </recommendedName>
</protein>
<dbReference type="GO" id="GO:0016020">
    <property type="term" value="C:membrane"/>
    <property type="evidence" value="ECO:0007669"/>
    <property type="project" value="TreeGrafter"/>
</dbReference>
<dbReference type="InterPro" id="IPR029456">
    <property type="entry name" value="Sialidase_N"/>
</dbReference>